<sequence>MSNGYSFCNDEDWGPYYLDDLMHEVANVPSLLVEGFNSSMPNGSKKRNRDLDPGNSQEANGKVGKKQRRCPGTFYNGESLTSRQQERLKGKTVAGMAKVYKDRISRRIKNDTKADMEVIIRIVCNMMAINASHLLPRVFGSLEQIKTQWPIRPDLQHIKQKIQEIESNYKDDSLTDEAKRRLVEVGDELERLDQERLQDSTKAENLDAVFTEFSMGTLQKELSSTWPWLISVVQDQDHESLITCEELQYSTFSELENQLCDKDNNEVGVTDFHGLEQALNKIGCHRTPDYLKPIATRIENVRGEATDFCHNGIQVLVCAAIKEMEEVSIKELNWYTLKKWAATLNKAKGLGFEVGFANNLLQKNLYSYFCHSRNFGRN</sequence>
<accession>A0A5D2EVM2</accession>
<protein>
    <submittedName>
        <fullName evidence="2">Uncharacterized protein</fullName>
    </submittedName>
</protein>
<dbReference type="EMBL" id="CM017698">
    <property type="protein sequence ID" value="TYG96858.1"/>
    <property type="molecule type" value="Genomic_DNA"/>
</dbReference>
<name>A0A5D2EVM2_GOSDA</name>
<evidence type="ECO:0000256" key="1">
    <source>
        <dbReference type="SAM" id="MobiDB-lite"/>
    </source>
</evidence>
<organism evidence="2 3">
    <name type="scientific">Gossypium darwinii</name>
    <name type="common">Darwin's cotton</name>
    <name type="synonym">Gossypium barbadense var. darwinii</name>
    <dbReference type="NCBI Taxonomy" id="34276"/>
    <lineage>
        <taxon>Eukaryota</taxon>
        <taxon>Viridiplantae</taxon>
        <taxon>Streptophyta</taxon>
        <taxon>Embryophyta</taxon>
        <taxon>Tracheophyta</taxon>
        <taxon>Spermatophyta</taxon>
        <taxon>Magnoliopsida</taxon>
        <taxon>eudicotyledons</taxon>
        <taxon>Gunneridae</taxon>
        <taxon>Pentapetalae</taxon>
        <taxon>rosids</taxon>
        <taxon>malvids</taxon>
        <taxon>Malvales</taxon>
        <taxon>Malvaceae</taxon>
        <taxon>Malvoideae</taxon>
        <taxon>Gossypium</taxon>
    </lineage>
</organism>
<proteinExistence type="predicted"/>
<reference evidence="2 3" key="1">
    <citation type="submission" date="2019-06" db="EMBL/GenBank/DDBJ databases">
        <title>WGS assembly of Gossypium darwinii.</title>
        <authorList>
            <person name="Chen Z.J."/>
            <person name="Sreedasyam A."/>
            <person name="Ando A."/>
            <person name="Song Q."/>
            <person name="De L."/>
            <person name="Hulse-Kemp A."/>
            <person name="Ding M."/>
            <person name="Ye W."/>
            <person name="Kirkbride R."/>
            <person name="Jenkins J."/>
            <person name="Plott C."/>
            <person name="Lovell J."/>
            <person name="Lin Y.-M."/>
            <person name="Vaughn R."/>
            <person name="Liu B."/>
            <person name="Li W."/>
            <person name="Simpson S."/>
            <person name="Scheffler B."/>
            <person name="Saski C."/>
            <person name="Grover C."/>
            <person name="Hu G."/>
            <person name="Conover J."/>
            <person name="Carlson J."/>
            <person name="Shu S."/>
            <person name="Boston L."/>
            <person name="Williams M."/>
            <person name="Peterson D."/>
            <person name="Mcgee K."/>
            <person name="Jones D."/>
            <person name="Wendel J."/>
            <person name="Stelly D."/>
            <person name="Grimwood J."/>
            <person name="Schmutz J."/>
        </authorList>
    </citation>
    <scope>NUCLEOTIDE SEQUENCE [LARGE SCALE GENOMIC DNA]</scope>
    <source>
        <strain evidence="2">1808015.09</strain>
    </source>
</reference>
<keyword evidence="3" id="KW-1185">Reference proteome</keyword>
<dbReference type="Proteomes" id="UP000323506">
    <property type="component" value="Chromosome A11"/>
</dbReference>
<gene>
    <name evidence="2" type="ORF">ES288_A11G386400v1</name>
</gene>
<dbReference type="PANTHER" id="PTHR35021:SF8">
    <property type="entry name" value="FIBER PROTEIN FB17"/>
    <property type="match status" value="1"/>
</dbReference>
<feature type="region of interest" description="Disordered" evidence="1">
    <location>
        <begin position="37"/>
        <end position="76"/>
    </location>
</feature>
<dbReference type="PANTHER" id="PTHR35021">
    <property type="match status" value="1"/>
</dbReference>
<evidence type="ECO:0000313" key="2">
    <source>
        <dbReference type="EMBL" id="TYG96858.1"/>
    </source>
</evidence>
<evidence type="ECO:0000313" key="3">
    <source>
        <dbReference type="Proteomes" id="UP000323506"/>
    </source>
</evidence>
<dbReference type="AlphaFoldDB" id="A0A5D2EVM2"/>